<organism evidence="8 9">
    <name type="scientific">Kutzneria buriramensis</name>
    <dbReference type="NCBI Taxonomy" id="1045776"/>
    <lineage>
        <taxon>Bacteria</taxon>
        <taxon>Bacillati</taxon>
        <taxon>Actinomycetota</taxon>
        <taxon>Actinomycetes</taxon>
        <taxon>Pseudonocardiales</taxon>
        <taxon>Pseudonocardiaceae</taxon>
        <taxon>Kutzneria</taxon>
    </lineage>
</organism>
<dbReference type="GO" id="GO:0000160">
    <property type="term" value="P:phosphorelay signal transduction system"/>
    <property type="evidence" value="ECO:0007669"/>
    <property type="project" value="InterPro"/>
</dbReference>
<comment type="similarity">
    <text evidence="1">Belongs to the AfsR/DnrI/RedD regulatory family.</text>
</comment>
<sequence length="952" mass="103557">MAVQANGHDGGTSASLRIALLGPPIARLGERELRLGPPRQLAVLALLAARAGQAVAREEIIAGVWGDDQPSSAENSVHTYVSGLRRIIEPARANRQPGQILVSHDSAYELRLPREAIDVWEFSGRLDDADRRWRSGEFDTSLELLNTALGLWRGPAFSGIPGPFAETEQLRYEELRLTAVERRGEVLLALGQHDQLVTDLQRLTREYPLRERARHLLMRALYRCDRQADALAEFQDARRSLVDELGVEPGHALQALHAQILRADPALDLAAAEGAATVVGKSTLALPSQLPRRVATFTGRKHELGRLHDLLDEVVDDSEDPLPIVLITGPAGVGKTSFAVHFAHAVARRFDGQIYINLHGFDRERASAASADVLGSLLATLGVGSARIPAGLENLIALYRSTTADKRLLLVLDNAASAEQVRPLLPGGTGCAVIVTSRSRLGGLVARDGAHPVVLAPLHPTESVDLLAGVIGRQRVDAEPAAAARIAELCGGLPLAVRIAAERIATRAHVLLADVAEDLGEEAGRLDVLTVRGDDETTARTVFSWSYRHLDAKAAQCFRLLGLHPGVEFGVGVVAAMLDLAAPQTREQLDALASVHLVEEVRHGRYRLHDLVRLYANELSQTEDNDSARTDAIGRLLGWYLTMAERASNVLAPWQDLAGADGQLAGLWQFRQYDEVRAWFDAELTSLVAAAELAMNSGCPEFGWRIPLAEFYYLHIVKNWTLWVRTYEVALRAAQAAGDPYGEAWMHHGLSVAEHGRGNLDSALDHSRRALDIRRAIGDRDGEAWSLHAMGLAELGRHHFADAAQLFGQSIEIRDELNDAYGKAVTQIFLAETVHLRGDTESAIKLAEAALTIFTELGTAHGQGHALNLLGCAYTVRQDHDKAADSYRRALRVCREAGDEHGEGDALRGLGKLMAAVGANDEAREYLTQALSILQRRDDPMADDVRAQLAST</sequence>
<keyword evidence="5" id="KW-0802">TPR repeat</keyword>
<evidence type="ECO:0000313" key="9">
    <source>
        <dbReference type="Proteomes" id="UP000256269"/>
    </source>
</evidence>
<feature type="domain" description="OmpR/PhoB-type" evidence="7">
    <location>
        <begin position="8"/>
        <end position="112"/>
    </location>
</feature>
<keyword evidence="9" id="KW-1185">Reference proteome</keyword>
<dbReference type="Pfam" id="PF00486">
    <property type="entry name" value="Trans_reg_C"/>
    <property type="match status" value="1"/>
</dbReference>
<dbReference type="Gene3D" id="1.10.10.10">
    <property type="entry name" value="Winged helix-like DNA-binding domain superfamily/Winged helix DNA-binding domain"/>
    <property type="match status" value="2"/>
</dbReference>
<keyword evidence="2" id="KW-0805">Transcription regulation</keyword>
<gene>
    <name evidence="8" type="ORF">BCF44_12672</name>
</gene>
<dbReference type="InterPro" id="IPR019734">
    <property type="entry name" value="TPR_rpt"/>
</dbReference>
<dbReference type="GO" id="GO:0006355">
    <property type="term" value="P:regulation of DNA-templated transcription"/>
    <property type="evidence" value="ECO:0007669"/>
    <property type="project" value="InterPro"/>
</dbReference>
<evidence type="ECO:0000256" key="3">
    <source>
        <dbReference type="ARBA" id="ARBA00023125"/>
    </source>
</evidence>
<dbReference type="SMART" id="SM00862">
    <property type="entry name" value="Trans_reg_C"/>
    <property type="match status" value="1"/>
</dbReference>
<evidence type="ECO:0000256" key="4">
    <source>
        <dbReference type="ARBA" id="ARBA00023163"/>
    </source>
</evidence>
<dbReference type="SMART" id="SM00028">
    <property type="entry name" value="TPR"/>
    <property type="match status" value="5"/>
</dbReference>
<protein>
    <submittedName>
        <fullName evidence="8">DNA-binding SARP family transcriptional activator</fullName>
    </submittedName>
</protein>
<dbReference type="PROSITE" id="PS51755">
    <property type="entry name" value="OMPR_PHOB"/>
    <property type="match status" value="1"/>
</dbReference>
<dbReference type="InterPro" id="IPR011990">
    <property type="entry name" value="TPR-like_helical_dom_sf"/>
</dbReference>
<keyword evidence="3 6" id="KW-0238">DNA-binding</keyword>
<dbReference type="SMART" id="SM01043">
    <property type="entry name" value="BTAD"/>
    <property type="match status" value="1"/>
</dbReference>
<feature type="DNA-binding region" description="OmpR/PhoB-type" evidence="6">
    <location>
        <begin position="8"/>
        <end position="112"/>
    </location>
</feature>
<name>A0A3E0GUQ5_9PSEU</name>
<dbReference type="AlphaFoldDB" id="A0A3E0GUQ5"/>
<dbReference type="CDD" id="cd15831">
    <property type="entry name" value="BTAD"/>
    <property type="match status" value="1"/>
</dbReference>
<dbReference type="SMART" id="SM00382">
    <property type="entry name" value="AAA"/>
    <property type="match status" value="1"/>
</dbReference>
<dbReference type="SUPFAM" id="SSF48452">
    <property type="entry name" value="TPR-like"/>
    <property type="match status" value="2"/>
</dbReference>
<feature type="repeat" description="TPR" evidence="5">
    <location>
        <begin position="864"/>
        <end position="897"/>
    </location>
</feature>
<dbReference type="InterPro" id="IPR003593">
    <property type="entry name" value="AAA+_ATPase"/>
</dbReference>
<keyword evidence="4" id="KW-0804">Transcription</keyword>
<evidence type="ECO:0000256" key="1">
    <source>
        <dbReference type="ARBA" id="ARBA00005820"/>
    </source>
</evidence>
<dbReference type="PROSITE" id="PS50005">
    <property type="entry name" value="TPR"/>
    <property type="match status" value="1"/>
</dbReference>
<comment type="caution">
    <text evidence="8">The sequence shown here is derived from an EMBL/GenBank/DDBJ whole genome shotgun (WGS) entry which is preliminary data.</text>
</comment>
<dbReference type="InterPro" id="IPR036388">
    <property type="entry name" value="WH-like_DNA-bd_sf"/>
</dbReference>
<dbReference type="InterPro" id="IPR001867">
    <property type="entry name" value="OmpR/PhoB-type_DNA-bd"/>
</dbReference>
<dbReference type="InterPro" id="IPR051677">
    <property type="entry name" value="AfsR-DnrI-RedD_regulator"/>
</dbReference>
<dbReference type="Pfam" id="PF03704">
    <property type="entry name" value="BTAD"/>
    <property type="match status" value="1"/>
</dbReference>
<dbReference type="InterPro" id="IPR041664">
    <property type="entry name" value="AAA_16"/>
</dbReference>
<dbReference type="Proteomes" id="UP000256269">
    <property type="component" value="Unassembled WGS sequence"/>
</dbReference>
<dbReference type="Pfam" id="PF13424">
    <property type="entry name" value="TPR_12"/>
    <property type="match status" value="2"/>
</dbReference>
<dbReference type="SUPFAM" id="SSF46894">
    <property type="entry name" value="C-terminal effector domain of the bipartite response regulators"/>
    <property type="match status" value="1"/>
</dbReference>
<dbReference type="PANTHER" id="PTHR35807:SF1">
    <property type="entry name" value="TRANSCRIPTIONAL REGULATOR REDD"/>
    <property type="match status" value="1"/>
</dbReference>
<reference evidence="8 9" key="1">
    <citation type="submission" date="2018-08" db="EMBL/GenBank/DDBJ databases">
        <title>Genomic Encyclopedia of Archaeal and Bacterial Type Strains, Phase II (KMG-II): from individual species to whole genera.</title>
        <authorList>
            <person name="Goeker M."/>
        </authorList>
    </citation>
    <scope>NUCLEOTIDE SEQUENCE [LARGE SCALE GENOMIC DNA]</scope>
    <source>
        <strain evidence="8 9">DSM 45791</strain>
    </source>
</reference>
<dbReference type="PANTHER" id="PTHR35807">
    <property type="entry name" value="TRANSCRIPTIONAL REGULATOR REDD-RELATED"/>
    <property type="match status" value="1"/>
</dbReference>
<evidence type="ECO:0000256" key="6">
    <source>
        <dbReference type="PROSITE-ProRule" id="PRU01091"/>
    </source>
</evidence>
<dbReference type="InterPro" id="IPR016032">
    <property type="entry name" value="Sig_transdc_resp-reg_C-effctor"/>
</dbReference>
<proteinExistence type="inferred from homology"/>
<evidence type="ECO:0000313" key="8">
    <source>
        <dbReference type="EMBL" id="REH28630.1"/>
    </source>
</evidence>
<evidence type="ECO:0000259" key="7">
    <source>
        <dbReference type="PROSITE" id="PS51755"/>
    </source>
</evidence>
<evidence type="ECO:0000256" key="2">
    <source>
        <dbReference type="ARBA" id="ARBA00023015"/>
    </source>
</evidence>
<dbReference type="InterPro" id="IPR005158">
    <property type="entry name" value="BTAD"/>
</dbReference>
<accession>A0A3E0GUQ5</accession>
<dbReference type="Gene3D" id="1.25.40.10">
    <property type="entry name" value="Tetratricopeptide repeat domain"/>
    <property type="match status" value="2"/>
</dbReference>
<dbReference type="SUPFAM" id="SSF52540">
    <property type="entry name" value="P-loop containing nucleoside triphosphate hydrolases"/>
    <property type="match status" value="1"/>
</dbReference>
<dbReference type="EMBL" id="QUNO01000026">
    <property type="protein sequence ID" value="REH28630.1"/>
    <property type="molecule type" value="Genomic_DNA"/>
</dbReference>
<dbReference type="GO" id="GO:0003677">
    <property type="term" value="F:DNA binding"/>
    <property type="evidence" value="ECO:0007669"/>
    <property type="project" value="UniProtKB-UniRule"/>
</dbReference>
<dbReference type="Pfam" id="PF13191">
    <property type="entry name" value="AAA_16"/>
    <property type="match status" value="1"/>
</dbReference>
<dbReference type="GO" id="GO:0043531">
    <property type="term" value="F:ADP binding"/>
    <property type="evidence" value="ECO:0007669"/>
    <property type="project" value="InterPro"/>
</dbReference>
<dbReference type="InterPro" id="IPR027417">
    <property type="entry name" value="P-loop_NTPase"/>
</dbReference>
<evidence type="ECO:0000256" key="5">
    <source>
        <dbReference type="PROSITE-ProRule" id="PRU00339"/>
    </source>
</evidence>
<dbReference type="PRINTS" id="PR00364">
    <property type="entry name" value="DISEASERSIST"/>
</dbReference>
<dbReference type="Gene3D" id="3.40.50.300">
    <property type="entry name" value="P-loop containing nucleotide triphosphate hydrolases"/>
    <property type="match status" value="1"/>
</dbReference>